<keyword evidence="4 9" id="KW-0227">DNA damage</keyword>
<evidence type="ECO:0000256" key="1">
    <source>
        <dbReference type="ARBA" id="ARBA00006876"/>
    </source>
</evidence>
<dbReference type="PANTHER" id="PTHR22942:SF47">
    <property type="entry name" value="DNA REPAIR AND RECOMBINATION PROTEIN RADB"/>
    <property type="match status" value="1"/>
</dbReference>
<comment type="similarity">
    <text evidence="1 9">Belongs to the eukaryotic RecA-like protein family. RadB subfamily.</text>
</comment>
<dbReference type="PRINTS" id="PR01874">
    <property type="entry name" value="DNAREPAIRADA"/>
</dbReference>
<sequence length="227" mass="25031">MSMKETVIKRLPTGSKALDELLGGGFEAGTISQLYGEPASGKTNICLQSAINTLRSGKKVIYIDTEGFSTDRFRQIAGDNALDVARHMIVFSPTSFEEQYVAIKDTEKLVRENVGLIILDSATALYRIELEAKDSMLLKRELANQMTLLLGLARKHNVAVIITNQIYMDVDKEELRAVGGNMLEHLSKVIVQLTRTGIGKRMATLKKHRSMPEGGCAEFTITENGIV</sequence>
<keyword evidence="7 9" id="KW-0233">DNA recombination</keyword>
<evidence type="ECO:0000313" key="11">
    <source>
        <dbReference type="EMBL" id="MCD1294597.1"/>
    </source>
</evidence>
<protein>
    <recommendedName>
        <fullName evidence="2 9">DNA repair and recombination protein RadB</fullName>
    </recommendedName>
</protein>
<evidence type="ECO:0000256" key="8">
    <source>
        <dbReference type="ARBA" id="ARBA00024641"/>
    </source>
</evidence>
<dbReference type="Pfam" id="PF08423">
    <property type="entry name" value="Rad51"/>
    <property type="match status" value="1"/>
</dbReference>
<dbReference type="PROSITE" id="PS50162">
    <property type="entry name" value="RECA_2"/>
    <property type="match status" value="1"/>
</dbReference>
<dbReference type="GO" id="GO:0140664">
    <property type="term" value="F:ATP-dependent DNA damage sensor activity"/>
    <property type="evidence" value="ECO:0007669"/>
    <property type="project" value="InterPro"/>
</dbReference>
<dbReference type="HAMAP" id="MF_00350">
    <property type="entry name" value="RadB"/>
    <property type="match status" value="1"/>
</dbReference>
<evidence type="ECO:0000259" key="10">
    <source>
        <dbReference type="PROSITE" id="PS50162"/>
    </source>
</evidence>
<organism evidence="11 12">
    <name type="scientific">Methanooceanicella nereidis</name>
    <dbReference type="NCBI Taxonomy" id="2052831"/>
    <lineage>
        <taxon>Archaea</taxon>
        <taxon>Methanobacteriati</taxon>
        <taxon>Methanobacteriota</taxon>
        <taxon>Stenosarchaea group</taxon>
        <taxon>Methanomicrobia</taxon>
        <taxon>Methanocellales</taxon>
        <taxon>Methanocellaceae</taxon>
        <taxon>Methanooceanicella</taxon>
    </lineage>
</organism>
<dbReference type="CDD" id="cd01394">
    <property type="entry name" value="archRadB"/>
    <property type="match status" value="1"/>
</dbReference>
<evidence type="ECO:0000256" key="3">
    <source>
        <dbReference type="ARBA" id="ARBA00022741"/>
    </source>
</evidence>
<gene>
    <name evidence="9" type="primary">radB</name>
    <name evidence="11" type="ORF">CUJ83_06220</name>
</gene>
<keyword evidence="6 9" id="KW-0238">DNA-binding</keyword>
<reference evidence="11 12" key="1">
    <citation type="submission" date="2017-11" db="EMBL/GenBank/DDBJ databases">
        <title>Isolation and Characterization of Family Methanocellaceae Species from Potential Methane Hydrate Area Offshore Southwestern Taiwan.</title>
        <authorList>
            <person name="Zhang W.-L."/>
            <person name="Chen W.-C."/>
            <person name="Lai M.-C."/>
            <person name="Chen S.-C."/>
        </authorList>
    </citation>
    <scope>NUCLEOTIDE SEQUENCE [LARGE SCALE GENOMIC DNA]</scope>
    <source>
        <strain evidence="11 12">CWC-04</strain>
    </source>
</reference>
<proteinExistence type="inferred from homology"/>
<evidence type="ECO:0000256" key="2">
    <source>
        <dbReference type="ARBA" id="ARBA00018143"/>
    </source>
</evidence>
<dbReference type="GO" id="GO:0003684">
    <property type="term" value="F:damaged DNA binding"/>
    <property type="evidence" value="ECO:0007669"/>
    <property type="project" value="UniProtKB-UniRule"/>
</dbReference>
<dbReference type="InterPro" id="IPR013632">
    <property type="entry name" value="Rad51_C"/>
</dbReference>
<dbReference type="SUPFAM" id="SSF52540">
    <property type="entry name" value="P-loop containing nucleoside triphosphate hydrolases"/>
    <property type="match status" value="1"/>
</dbReference>
<evidence type="ECO:0000313" key="12">
    <source>
        <dbReference type="Proteomes" id="UP001320159"/>
    </source>
</evidence>
<dbReference type="AlphaFoldDB" id="A0AAP2W5X0"/>
<name>A0AAP2W5X0_9EURY</name>
<evidence type="ECO:0000256" key="5">
    <source>
        <dbReference type="ARBA" id="ARBA00022840"/>
    </source>
</evidence>
<dbReference type="NCBIfam" id="TIGR02237">
    <property type="entry name" value="recomb_radB"/>
    <property type="match status" value="1"/>
</dbReference>
<evidence type="ECO:0000256" key="9">
    <source>
        <dbReference type="HAMAP-Rule" id="MF_00350"/>
    </source>
</evidence>
<feature type="domain" description="RecA family profile 1" evidence="10">
    <location>
        <begin position="7"/>
        <end position="166"/>
    </location>
</feature>
<dbReference type="InterPro" id="IPR011939">
    <property type="entry name" value="DNA_repair_and_recomb_RadB"/>
</dbReference>
<dbReference type="Proteomes" id="UP001320159">
    <property type="component" value="Unassembled WGS sequence"/>
</dbReference>
<comment type="function">
    <text evidence="8 9">Involved in DNA repair and in homologous recombination. May regulate the cleavage reactions of the branch-structured DNA. Has a very weak ATPase activity that is not stimulated by DNA. Binds DNA but does not promote DNA strands exchange.</text>
</comment>
<dbReference type="Gene3D" id="3.40.50.300">
    <property type="entry name" value="P-loop containing nucleotide triphosphate hydrolases"/>
    <property type="match status" value="1"/>
</dbReference>
<evidence type="ECO:0000256" key="4">
    <source>
        <dbReference type="ARBA" id="ARBA00022763"/>
    </source>
</evidence>
<dbReference type="GO" id="GO:0005524">
    <property type="term" value="F:ATP binding"/>
    <property type="evidence" value="ECO:0007669"/>
    <property type="project" value="UniProtKB-UniRule"/>
</dbReference>
<evidence type="ECO:0000256" key="7">
    <source>
        <dbReference type="ARBA" id="ARBA00023172"/>
    </source>
</evidence>
<dbReference type="InterPro" id="IPR027417">
    <property type="entry name" value="P-loop_NTPase"/>
</dbReference>
<comment type="caution">
    <text evidence="11">The sequence shown here is derived from an EMBL/GenBank/DDBJ whole genome shotgun (WGS) entry which is preliminary data.</text>
</comment>
<dbReference type="InterPro" id="IPR003593">
    <property type="entry name" value="AAA+_ATPase"/>
</dbReference>
<dbReference type="PANTHER" id="PTHR22942">
    <property type="entry name" value="RECA/RAD51/RADA DNA STRAND-PAIRING FAMILY MEMBER"/>
    <property type="match status" value="1"/>
</dbReference>
<dbReference type="PIRSF" id="PIRSF003336">
    <property type="entry name" value="RadB"/>
    <property type="match status" value="1"/>
</dbReference>
<keyword evidence="12" id="KW-1185">Reference proteome</keyword>
<keyword evidence="5 9" id="KW-0067">ATP-binding</keyword>
<dbReference type="InterPro" id="IPR020588">
    <property type="entry name" value="RecA_ATP-bd"/>
</dbReference>
<dbReference type="GO" id="GO:0006310">
    <property type="term" value="P:DNA recombination"/>
    <property type="evidence" value="ECO:0007669"/>
    <property type="project" value="UniProtKB-UniRule"/>
</dbReference>
<keyword evidence="3 9" id="KW-0547">Nucleotide-binding</keyword>
<dbReference type="GO" id="GO:0006281">
    <property type="term" value="P:DNA repair"/>
    <property type="evidence" value="ECO:0007669"/>
    <property type="project" value="UniProtKB-UniRule"/>
</dbReference>
<accession>A0AAP2W5X0</accession>
<dbReference type="EMBL" id="PGCK01000004">
    <property type="protein sequence ID" value="MCD1294597.1"/>
    <property type="molecule type" value="Genomic_DNA"/>
</dbReference>
<dbReference type="SMART" id="SM00382">
    <property type="entry name" value="AAA"/>
    <property type="match status" value="1"/>
</dbReference>
<evidence type="ECO:0000256" key="6">
    <source>
        <dbReference type="ARBA" id="ARBA00023125"/>
    </source>
</evidence>